<protein>
    <submittedName>
        <fullName evidence="1">Uncharacterized protein</fullName>
    </submittedName>
</protein>
<proteinExistence type="predicted"/>
<sequence>MYDRAFIGQLVRGANLARLNFPDILLKTLLVSSRLFSSFATNCPSDIGPNTQLKPPRSLCSAAQSRNHQTHKRTLSLMPFPLCINNGGRERQ</sequence>
<dbReference type="AlphaFoldDB" id="A0A2C9UGA2"/>
<reference evidence="1" key="1">
    <citation type="submission" date="2016-02" db="EMBL/GenBank/DDBJ databases">
        <title>WGS assembly of Manihot esculenta.</title>
        <authorList>
            <person name="Bredeson J.V."/>
            <person name="Prochnik S.E."/>
            <person name="Lyons J.B."/>
            <person name="Schmutz J."/>
            <person name="Grimwood J."/>
            <person name="Vrebalov J."/>
            <person name="Bart R.S."/>
            <person name="Amuge T."/>
            <person name="Ferguson M.E."/>
            <person name="Green R."/>
            <person name="Putnam N."/>
            <person name="Stites J."/>
            <person name="Rounsley S."/>
            <person name="Rokhsar D.S."/>
        </authorList>
    </citation>
    <scope>NUCLEOTIDE SEQUENCE [LARGE SCALE GENOMIC DNA]</scope>
    <source>
        <tissue evidence="1">Leaf</tissue>
    </source>
</reference>
<evidence type="ECO:0000313" key="1">
    <source>
        <dbReference type="EMBL" id="OAY29668.1"/>
    </source>
</evidence>
<organism evidence="1">
    <name type="scientific">Manihot esculenta</name>
    <name type="common">Cassava</name>
    <name type="synonym">Jatropha manihot</name>
    <dbReference type="NCBI Taxonomy" id="3983"/>
    <lineage>
        <taxon>Eukaryota</taxon>
        <taxon>Viridiplantae</taxon>
        <taxon>Streptophyta</taxon>
        <taxon>Embryophyta</taxon>
        <taxon>Tracheophyta</taxon>
        <taxon>Spermatophyta</taxon>
        <taxon>Magnoliopsida</taxon>
        <taxon>eudicotyledons</taxon>
        <taxon>Gunneridae</taxon>
        <taxon>Pentapetalae</taxon>
        <taxon>rosids</taxon>
        <taxon>fabids</taxon>
        <taxon>Malpighiales</taxon>
        <taxon>Euphorbiaceae</taxon>
        <taxon>Crotonoideae</taxon>
        <taxon>Manihoteae</taxon>
        <taxon>Manihot</taxon>
    </lineage>
</organism>
<name>A0A2C9UGA2_MANES</name>
<accession>A0A2C9UGA2</accession>
<gene>
    <name evidence="1" type="ORF">MANES_15G163000</name>
</gene>
<dbReference type="EMBL" id="CM004401">
    <property type="protein sequence ID" value="OAY29668.1"/>
    <property type="molecule type" value="Genomic_DNA"/>
</dbReference>